<feature type="signal peptide" evidence="1">
    <location>
        <begin position="1"/>
        <end position="40"/>
    </location>
</feature>
<sequence length="174" mass="19653">MFDFARRQLLNMFQCERNRAPWVLFMAVVMLLLLDVVVSADSTYCEVCTNAIATAALFSNKAVVNQSTFLLSKSNGRATVQEDGNFVVTNQDGTPLWATKTFGKAPANLVLQEDGNLVLYAKNGDPLWAANAGRKYKDPPYCLILQQDNTLSTWTSKCRWKWRTRRDGLSMWQS</sequence>
<accession>A0A6G0X7F3</accession>
<keyword evidence="1" id="KW-0732">Signal</keyword>
<evidence type="ECO:0000313" key="4">
    <source>
        <dbReference type="Proteomes" id="UP000481153"/>
    </source>
</evidence>
<feature type="domain" description="Bulb-type lectin" evidence="2">
    <location>
        <begin position="54"/>
        <end position="166"/>
    </location>
</feature>
<dbReference type="Gene3D" id="2.90.10.10">
    <property type="entry name" value="Bulb-type lectin domain"/>
    <property type="match status" value="1"/>
</dbReference>
<dbReference type="SUPFAM" id="SSF51110">
    <property type="entry name" value="alpha-D-mannose-specific plant lectins"/>
    <property type="match status" value="1"/>
</dbReference>
<organism evidence="3 4">
    <name type="scientific">Aphanomyces euteiches</name>
    <dbReference type="NCBI Taxonomy" id="100861"/>
    <lineage>
        <taxon>Eukaryota</taxon>
        <taxon>Sar</taxon>
        <taxon>Stramenopiles</taxon>
        <taxon>Oomycota</taxon>
        <taxon>Saprolegniomycetes</taxon>
        <taxon>Saprolegniales</taxon>
        <taxon>Verrucalvaceae</taxon>
        <taxon>Aphanomyces</taxon>
    </lineage>
</organism>
<proteinExistence type="predicted"/>
<dbReference type="InterPro" id="IPR001480">
    <property type="entry name" value="Bulb-type_lectin_dom"/>
</dbReference>
<comment type="caution">
    <text evidence="3">The sequence shown here is derived from an EMBL/GenBank/DDBJ whole genome shotgun (WGS) entry which is preliminary data.</text>
</comment>
<keyword evidence="4" id="KW-1185">Reference proteome</keyword>
<evidence type="ECO:0000259" key="2">
    <source>
        <dbReference type="PROSITE" id="PS50927"/>
    </source>
</evidence>
<reference evidence="3 4" key="1">
    <citation type="submission" date="2019-07" db="EMBL/GenBank/DDBJ databases">
        <title>Genomics analysis of Aphanomyces spp. identifies a new class of oomycete effector associated with host adaptation.</title>
        <authorList>
            <person name="Gaulin E."/>
        </authorList>
    </citation>
    <scope>NUCLEOTIDE SEQUENCE [LARGE SCALE GENOMIC DNA]</scope>
    <source>
        <strain evidence="3 4">ATCC 201684</strain>
    </source>
</reference>
<dbReference type="SMART" id="SM00108">
    <property type="entry name" value="B_lectin"/>
    <property type="match status" value="1"/>
</dbReference>
<dbReference type="InterPro" id="IPR036426">
    <property type="entry name" value="Bulb-type_lectin_dom_sf"/>
</dbReference>
<evidence type="ECO:0000313" key="3">
    <source>
        <dbReference type="EMBL" id="KAF0735775.1"/>
    </source>
</evidence>
<name>A0A6G0X7F3_9STRA</name>
<dbReference type="VEuPathDB" id="FungiDB:AeMF1_000904"/>
<evidence type="ECO:0000256" key="1">
    <source>
        <dbReference type="SAM" id="SignalP"/>
    </source>
</evidence>
<dbReference type="EMBL" id="VJMJ01000093">
    <property type="protein sequence ID" value="KAF0735775.1"/>
    <property type="molecule type" value="Genomic_DNA"/>
</dbReference>
<feature type="chain" id="PRO_5026311032" description="Bulb-type lectin domain-containing protein" evidence="1">
    <location>
        <begin position="41"/>
        <end position="174"/>
    </location>
</feature>
<dbReference type="Proteomes" id="UP000481153">
    <property type="component" value="Unassembled WGS sequence"/>
</dbReference>
<dbReference type="AlphaFoldDB" id="A0A6G0X7F3"/>
<protein>
    <recommendedName>
        <fullName evidence="2">Bulb-type lectin domain-containing protein</fullName>
    </recommendedName>
</protein>
<dbReference type="PROSITE" id="PS50927">
    <property type="entry name" value="BULB_LECTIN"/>
    <property type="match status" value="1"/>
</dbReference>
<gene>
    <name evidence="3" type="ORF">Ae201684_007780</name>
</gene>